<dbReference type="InterPro" id="IPR000485">
    <property type="entry name" value="AsnC-type_HTH_dom"/>
</dbReference>
<dbReference type="PROSITE" id="PS50956">
    <property type="entry name" value="HTH_ASNC_2"/>
    <property type="match status" value="1"/>
</dbReference>
<organism evidence="5 6">
    <name type="scientific">Roseibium litorale</name>
    <dbReference type="NCBI Taxonomy" id="2803841"/>
    <lineage>
        <taxon>Bacteria</taxon>
        <taxon>Pseudomonadati</taxon>
        <taxon>Pseudomonadota</taxon>
        <taxon>Alphaproteobacteria</taxon>
        <taxon>Hyphomicrobiales</taxon>
        <taxon>Stappiaceae</taxon>
        <taxon>Roseibium</taxon>
    </lineage>
</organism>
<dbReference type="InterPro" id="IPR036388">
    <property type="entry name" value="WH-like_DNA-bd_sf"/>
</dbReference>
<gene>
    <name evidence="5" type="ORF">IG616_00525</name>
</gene>
<reference evidence="5 6" key="2">
    <citation type="journal article" date="2021" name="Int. J. Syst. Evol. Microbiol.">
        <title>Roseibium litorale sp. nov., isolated from a tidal flat sediment and proposal for the reclassification of Labrenzia polysiphoniae as Roseibium polysiphoniae comb. nov.</title>
        <authorList>
            <person name="Liu Y."/>
            <person name="Pei T."/>
            <person name="Du J."/>
            <person name="Chao M."/>
            <person name="Deng M.R."/>
            <person name="Zhu H."/>
        </authorList>
    </citation>
    <scope>NUCLEOTIDE SEQUENCE [LARGE SCALE GENOMIC DNA]</scope>
    <source>
        <strain evidence="5 6">4C16A</strain>
    </source>
</reference>
<accession>A0ABR9CGJ5</accession>
<dbReference type="Gene3D" id="1.10.10.10">
    <property type="entry name" value="Winged helix-like DNA-binding domain superfamily/Winged helix DNA-binding domain"/>
    <property type="match status" value="1"/>
</dbReference>
<dbReference type="Pfam" id="PF13412">
    <property type="entry name" value="HTH_24"/>
    <property type="match status" value="1"/>
</dbReference>
<dbReference type="CDD" id="cd00090">
    <property type="entry name" value="HTH_ARSR"/>
    <property type="match status" value="1"/>
</dbReference>
<dbReference type="SUPFAM" id="SSF54909">
    <property type="entry name" value="Dimeric alpha+beta barrel"/>
    <property type="match status" value="1"/>
</dbReference>
<dbReference type="Proteomes" id="UP000632063">
    <property type="component" value="Unassembled WGS sequence"/>
</dbReference>
<sequence length="153" mass="17910">MNEKIDKIDRKILRALQRDSRLSQRDIAEEVGLSQNACWRRMKALSESGLIKGHTIRLDPSDLGLNLTVFVMIRTRHHSREWLEQFRKEVSGIPNVIDFYRIAGDYDYMLKVIAEDMNAFDRIYQKMIDKVDLETVTSYMTMEAIADSRDLPL</sequence>
<keyword evidence="1" id="KW-0805">Transcription regulation</keyword>
<dbReference type="PANTHER" id="PTHR30154:SF17">
    <property type="entry name" value="DNA-BINDING TRANSCRIPTIONAL ACTIVATOR DECR"/>
    <property type="match status" value="1"/>
</dbReference>
<evidence type="ECO:0000256" key="1">
    <source>
        <dbReference type="ARBA" id="ARBA00023015"/>
    </source>
</evidence>
<protein>
    <submittedName>
        <fullName evidence="5">Lrp/AsnC family transcriptional regulator</fullName>
    </submittedName>
</protein>
<dbReference type="SUPFAM" id="SSF46785">
    <property type="entry name" value="Winged helix' DNA-binding domain"/>
    <property type="match status" value="1"/>
</dbReference>
<evidence type="ECO:0000256" key="2">
    <source>
        <dbReference type="ARBA" id="ARBA00023125"/>
    </source>
</evidence>
<dbReference type="PRINTS" id="PR00033">
    <property type="entry name" value="HTHASNC"/>
</dbReference>
<keyword evidence="3" id="KW-0804">Transcription</keyword>
<name>A0ABR9CGJ5_9HYPH</name>
<reference evidence="6" key="1">
    <citation type="submission" date="2020-09" db="EMBL/GenBank/DDBJ databases">
        <title>The genome sequence of strain Labrenzia suaedae 4C16A.</title>
        <authorList>
            <person name="Liu Y."/>
        </authorList>
    </citation>
    <scope>NUCLEOTIDE SEQUENCE [LARGE SCALE GENOMIC DNA]</scope>
    <source>
        <strain evidence="6">4C16A</strain>
    </source>
</reference>
<feature type="domain" description="HTH asnC-type" evidence="4">
    <location>
        <begin position="5"/>
        <end position="66"/>
    </location>
</feature>
<comment type="caution">
    <text evidence="5">The sequence shown here is derived from an EMBL/GenBank/DDBJ whole genome shotgun (WGS) entry which is preliminary data.</text>
</comment>
<evidence type="ECO:0000313" key="6">
    <source>
        <dbReference type="Proteomes" id="UP000632063"/>
    </source>
</evidence>
<evidence type="ECO:0000256" key="3">
    <source>
        <dbReference type="ARBA" id="ARBA00023163"/>
    </source>
</evidence>
<evidence type="ECO:0000259" key="4">
    <source>
        <dbReference type="PROSITE" id="PS50956"/>
    </source>
</evidence>
<keyword evidence="2" id="KW-0238">DNA-binding</keyword>
<dbReference type="InterPro" id="IPR036390">
    <property type="entry name" value="WH_DNA-bd_sf"/>
</dbReference>
<dbReference type="InterPro" id="IPR019887">
    <property type="entry name" value="Tscrpt_reg_AsnC/Lrp_C"/>
</dbReference>
<dbReference type="SMART" id="SM00344">
    <property type="entry name" value="HTH_ASNC"/>
    <property type="match status" value="1"/>
</dbReference>
<dbReference type="InterPro" id="IPR019888">
    <property type="entry name" value="Tscrpt_reg_AsnC-like"/>
</dbReference>
<keyword evidence="6" id="KW-1185">Reference proteome</keyword>
<proteinExistence type="predicted"/>
<evidence type="ECO:0000313" key="5">
    <source>
        <dbReference type="EMBL" id="MBD8890016.1"/>
    </source>
</evidence>
<dbReference type="EMBL" id="JACYXI010000001">
    <property type="protein sequence ID" value="MBD8890016.1"/>
    <property type="molecule type" value="Genomic_DNA"/>
</dbReference>
<dbReference type="InterPro" id="IPR011991">
    <property type="entry name" value="ArsR-like_HTH"/>
</dbReference>
<dbReference type="InterPro" id="IPR011008">
    <property type="entry name" value="Dimeric_a/b-barrel"/>
</dbReference>
<dbReference type="Gene3D" id="3.30.70.920">
    <property type="match status" value="1"/>
</dbReference>
<dbReference type="RefSeq" id="WP_192145393.1">
    <property type="nucleotide sequence ID" value="NZ_JACYXI010000001.1"/>
</dbReference>
<dbReference type="PANTHER" id="PTHR30154">
    <property type="entry name" value="LEUCINE-RESPONSIVE REGULATORY PROTEIN"/>
    <property type="match status" value="1"/>
</dbReference>
<dbReference type="Pfam" id="PF01037">
    <property type="entry name" value="AsnC_trans_reg"/>
    <property type="match status" value="1"/>
</dbReference>